<organism evidence="1 2">
    <name type="scientific">Dorcoceras hygrometricum</name>
    <dbReference type="NCBI Taxonomy" id="472368"/>
    <lineage>
        <taxon>Eukaryota</taxon>
        <taxon>Viridiplantae</taxon>
        <taxon>Streptophyta</taxon>
        <taxon>Embryophyta</taxon>
        <taxon>Tracheophyta</taxon>
        <taxon>Spermatophyta</taxon>
        <taxon>Magnoliopsida</taxon>
        <taxon>eudicotyledons</taxon>
        <taxon>Gunneridae</taxon>
        <taxon>Pentapetalae</taxon>
        <taxon>asterids</taxon>
        <taxon>lamiids</taxon>
        <taxon>Lamiales</taxon>
        <taxon>Gesneriaceae</taxon>
        <taxon>Didymocarpoideae</taxon>
        <taxon>Trichosporeae</taxon>
        <taxon>Loxocarpinae</taxon>
        <taxon>Dorcoceras</taxon>
    </lineage>
</organism>
<reference evidence="1 2" key="1">
    <citation type="journal article" date="2015" name="Proc. Natl. Acad. Sci. U.S.A.">
        <title>The resurrection genome of Boea hygrometrica: A blueprint for survival of dehydration.</title>
        <authorList>
            <person name="Xiao L."/>
            <person name="Yang G."/>
            <person name="Zhang L."/>
            <person name="Yang X."/>
            <person name="Zhao S."/>
            <person name="Ji Z."/>
            <person name="Zhou Q."/>
            <person name="Hu M."/>
            <person name="Wang Y."/>
            <person name="Chen M."/>
            <person name="Xu Y."/>
            <person name="Jin H."/>
            <person name="Xiao X."/>
            <person name="Hu G."/>
            <person name="Bao F."/>
            <person name="Hu Y."/>
            <person name="Wan P."/>
            <person name="Li L."/>
            <person name="Deng X."/>
            <person name="Kuang T."/>
            <person name="Xiang C."/>
            <person name="Zhu J.K."/>
            <person name="Oliver M.J."/>
            <person name="He Y."/>
        </authorList>
    </citation>
    <scope>NUCLEOTIDE SEQUENCE [LARGE SCALE GENOMIC DNA]</scope>
    <source>
        <strain evidence="2">cv. XS01</strain>
    </source>
</reference>
<evidence type="ECO:0000313" key="2">
    <source>
        <dbReference type="Proteomes" id="UP000250235"/>
    </source>
</evidence>
<sequence length="71" mass="8426">MGLAPNEFKTIFNHSSIAPRCHNLMMSHTLPNTRMNAITSRKKLKTEAHSHVHKRNEEDMYKNNHRTWKKK</sequence>
<protein>
    <submittedName>
        <fullName evidence="1">Uncharacterized protein</fullName>
    </submittedName>
</protein>
<dbReference type="AlphaFoldDB" id="A0A2Z7AQB9"/>
<proteinExistence type="predicted"/>
<dbReference type="Proteomes" id="UP000250235">
    <property type="component" value="Unassembled WGS sequence"/>
</dbReference>
<dbReference type="EMBL" id="KV013422">
    <property type="protein sequence ID" value="KZV23633.1"/>
    <property type="molecule type" value="Genomic_DNA"/>
</dbReference>
<accession>A0A2Z7AQB9</accession>
<gene>
    <name evidence="1" type="ORF">F511_36377</name>
</gene>
<keyword evidence="2" id="KW-1185">Reference proteome</keyword>
<evidence type="ECO:0000313" key="1">
    <source>
        <dbReference type="EMBL" id="KZV23633.1"/>
    </source>
</evidence>
<name>A0A2Z7AQB9_9LAMI</name>